<sequence>MSRCRFFFVCCCGVWCLFILVMTVVRFLELYGWFIVFGVAAFTLFVPRSQYPSYSFKGFIEAFGWYIIFGVAASLVFSPRPWLPLRPLHQFLESYGWCIVFGITASAFIYNRYISPVVNEYFEYKRLKKQEEFDSMVAEKYGAQMKRAREKLQEQRLAMTAIKEIEEPKLAVRNTSFMERKGGAVNVERKEEEKGKKVIAAKNEEGRKPELPGTLLGEANEKLQEERRAEAARKKELEREEIRKKVIAAKDEEDQAEGRLGGANDVELFVRNAINSNKIVIFSKTYCPFCKKKELEREEIRKKVIAAKDEEDQAEGRLAGANDVELFVRNAISSNKIVIFSKTYCPFCEEAKAALSKYQPSYVAIELDEHERGIVIQDVLYKISGISTVPQVFVDGEFLM</sequence>
<evidence type="ECO:0000256" key="3">
    <source>
        <dbReference type="ARBA" id="ARBA00023284"/>
    </source>
</evidence>
<organism evidence="7 8">
    <name type="scientific">Steinernema glaseri</name>
    <dbReference type="NCBI Taxonomy" id="37863"/>
    <lineage>
        <taxon>Eukaryota</taxon>
        <taxon>Metazoa</taxon>
        <taxon>Ecdysozoa</taxon>
        <taxon>Nematoda</taxon>
        <taxon>Chromadorea</taxon>
        <taxon>Rhabditida</taxon>
        <taxon>Tylenchina</taxon>
        <taxon>Panagrolaimomorpha</taxon>
        <taxon>Strongyloidoidea</taxon>
        <taxon>Steinernematidae</taxon>
        <taxon>Steinernema</taxon>
    </lineage>
</organism>
<keyword evidence="7" id="KW-1185">Reference proteome</keyword>
<dbReference type="PANTHER" id="PTHR45694:SF5">
    <property type="entry name" value="GLUTAREDOXIN 2"/>
    <property type="match status" value="1"/>
</dbReference>
<dbReference type="InterPro" id="IPR002109">
    <property type="entry name" value="Glutaredoxin"/>
</dbReference>
<dbReference type="AlphaFoldDB" id="A0A1I7Z1R0"/>
<dbReference type="PRINTS" id="PR00160">
    <property type="entry name" value="GLUTAREDOXIN"/>
</dbReference>
<feature type="transmembrane region" description="Helical" evidence="5">
    <location>
        <begin position="94"/>
        <end position="113"/>
    </location>
</feature>
<dbReference type="CDD" id="cd03419">
    <property type="entry name" value="GRX_GRXh_1_2_like"/>
    <property type="match status" value="1"/>
</dbReference>
<dbReference type="Pfam" id="PF00462">
    <property type="entry name" value="Glutaredoxin"/>
    <property type="match status" value="1"/>
</dbReference>
<dbReference type="PANTHER" id="PTHR45694">
    <property type="entry name" value="GLUTAREDOXIN 2"/>
    <property type="match status" value="1"/>
</dbReference>
<feature type="transmembrane region" description="Helical" evidence="5">
    <location>
        <begin position="30"/>
        <end position="47"/>
    </location>
</feature>
<feature type="coiled-coil region" evidence="4">
    <location>
        <begin position="220"/>
        <end position="259"/>
    </location>
</feature>
<dbReference type="GO" id="GO:0005737">
    <property type="term" value="C:cytoplasm"/>
    <property type="evidence" value="ECO:0007669"/>
    <property type="project" value="TreeGrafter"/>
</dbReference>
<dbReference type="WBParaSite" id="L893_g22031.t1">
    <property type="protein sequence ID" value="L893_g22031.t1"/>
    <property type="gene ID" value="L893_g22031"/>
</dbReference>
<dbReference type="InterPro" id="IPR011767">
    <property type="entry name" value="GLR_AS"/>
</dbReference>
<dbReference type="InterPro" id="IPR036249">
    <property type="entry name" value="Thioredoxin-like_sf"/>
</dbReference>
<dbReference type="Proteomes" id="UP000095287">
    <property type="component" value="Unplaced"/>
</dbReference>
<evidence type="ECO:0000256" key="5">
    <source>
        <dbReference type="SAM" id="Phobius"/>
    </source>
</evidence>
<name>A0A1I7Z1R0_9BILA</name>
<evidence type="ECO:0000256" key="1">
    <source>
        <dbReference type="ARBA" id="ARBA00002549"/>
    </source>
</evidence>
<dbReference type="PROSITE" id="PS51354">
    <property type="entry name" value="GLUTAREDOXIN_2"/>
    <property type="match status" value="1"/>
</dbReference>
<dbReference type="PROSITE" id="PS00195">
    <property type="entry name" value="GLUTAREDOXIN_1"/>
    <property type="match status" value="1"/>
</dbReference>
<keyword evidence="5" id="KW-0812">Transmembrane</keyword>
<dbReference type="SUPFAM" id="SSF52833">
    <property type="entry name" value="Thioredoxin-like"/>
    <property type="match status" value="2"/>
</dbReference>
<feature type="coiled-coil region" evidence="4">
    <location>
        <begin position="138"/>
        <end position="165"/>
    </location>
</feature>
<feature type="transmembrane region" description="Helical" evidence="5">
    <location>
        <begin position="7"/>
        <end position="24"/>
    </location>
</feature>
<protein>
    <submittedName>
        <fullName evidence="8">Glutaredoxin domain-containing protein</fullName>
    </submittedName>
</protein>
<evidence type="ECO:0000256" key="4">
    <source>
        <dbReference type="SAM" id="Coils"/>
    </source>
</evidence>
<evidence type="ECO:0000259" key="6">
    <source>
        <dbReference type="Pfam" id="PF00462"/>
    </source>
</evidence>
<feature type="coiled-coil region" evidence="4">
    <location>
        <begin position="290"/>
        <end position="317"/>
    </location>
</feature>
<keyword evidence="2" id="KW-1015">Disulfide bond</keyword>
<evidence type="ECO:0000256" key="2">
    <source>
        <dbReference type="ARBA" id="ARBA00023157"/>
    </source>
</evidence>
<feature type="transmembrane region" description="Helical" evidence="5">
    <location>
        <begin position="59"/>
        <end position="82"/>
    </location>
</feature>
<dbReference type="InterPro" id="IPR014025">
    <property type="entry name" value="Glutaredoxin_subgr"/>
</dbReference>
<dbReference type="GO" id="GO:0015038">
    <property type="term" value="F:glutathione disulfide oxidoreductase activity"/>
    <property type="evidence" value="ECO:0007669"/>
    <property type="project" value="TreeGrafter"/>
</dbReference>
<comment type="function">
    <text evidence="1">Has a glutathione-disulfide oxidoreductase activity in the presence of NADPH and glutathione reductase. Reduces low molecular weight disulfides and proteins.</text>
</comment>
<dbReference type="Gene3D" id="3.40.30.10">
    <property type="entry name" value="Glutaredoxin"/>
    <property type="match status" value="2"/>
</dbReference>
<feature type="domain" description="Glutaredoxin" evidence="6">
    <location>
        <begin position="337"/>
        <end position="398"/>
    </location>
</feature>
<dbReference type="GO" id="GO:0034599">
    <property type="term" value="P:cellular response to oxidative stress"/>
    <property type="evidence" value="ECO:0007669"/>
    <property type="project" value="TreeGrafter"/>
</dbReference>
<evidence type="ECO:0000313" key="7">
    <source>
        <dbReference type="Proteomes" id="UP000095287"/>
    </source>
</evidence>
<accession>A0A1I7Z1R0</accession>
<reference evidence="8" key="1">
    <citation type="submission" date="2016-11" db="UniProtKB">
        <authorList>
            <consortium name="WormBaseParasite"/>
        </authorList>
    </citation>
    <scope>IDENTIFICATION</scope>
</reference>
<evidence type="ECO:0000313" key="8">
    <source>
        <dbReference type="WBParaSite" id="L893_g22031.t1"/>
    </source>
</evidence>
<keyword evidence="4" id="KW-0175">Coiled coil</keyword>
<keyword evidence="5" id="KW-1133">Transmembrane helix</keyword>
<keyword evidence="3" id="KW-0676">Redox-active center</keyword>
<proteinExistence type="predicted"/>
<keyword evidence="5" id="KW-0472">Membrane</keyword>